<keyword evidence="1" id="KW-0732">Signal</keyword>
<evidence type="ECO:0008006" key="4">
    <source>
        <dbReference type="Google" id="ProtNLM"/>
    </source>
</evidence>
<gene>
    <name evidence="2" type="ORF">SAMN04490355_100779</name>
</gene>
<dbReference type="EMBL" id="FOTS01000007">
    <property type="protein sequence ID" value="SFL51167.1"/>
    <property type="molecule type" value="Genomic_DNA"/>
</dbReference>
<organism evidence="2 3">
    <name type="scientific">Pelosinus propionicus DSM 13327</name>
    <dbReference type="NCBI Taxonomy" id="1123291"/>
    <lineage>
        <taxon>Bacteria</taxon>
        <taxon>Bacillati</taxon>
        <taxon>Bacillota</taxon>
        <taxon>Negativicutes</taxon>
        <taxon>Selenomonadales</taxon>
        <taxon>Sporomusaceae</taxon>
        <taxon>Pelosinus</taxon>
    </lineage>
</organism>
<sequence length="164" mass="17904">MKKVIMTLISFLLFNMNNVFATPINDLERDDTAVGVISGSKNSMYYLETQTTDNLILGISYRDLRNDKSATDYYAQIRTDNDTLRVIVGNRISDSHSIGYLGGAVQSELADDLEGYASLIAGNGLQELQLGANYRLTDTSDLNINLSTLSGNKSSIGIGVSCKF</sequence>
<feature type="chain" id="PRO_5011722259" description="Outer membrane protein beta-barrel domain-containing protein" evidence="1">
    <location>
        <begin position="22"/>
        <end position="164"/>
    </location>
</feature>
<name>A0A1I4IAQ1_9FIRM</name>
<evidence type="ECO:0000313" key="2">
    <source>
        <dbReference type="EMBL" id="SFL51167.1"/>
    </source>
</evidence>
<proteinExistence type="predicted"/>
<feature type="signal peptide" evidence="1">
    <location>
        <begin position="1"/>
        <end position="21"/>
    </location>
</feature>
<keyword evidence="3" id="KW-1185">Reference proteome</keyword>
<evidence type="ECO:0000256" key="1">
    <source>
        <dbReference type="SAM" id="SignalP"/>
    </source>
</evidence>
<accession>A0A1I4IAQ1</accession>
<protein>
    <recommendedName>
        <fullName evidence="4">Outer membrane protein beta-barrel domain-containing protein</fullName>
    </recommendedName>
</protein>
<dbReference type="RefSeq" id="WP_090933639.1">
    <property type="nucleotide sequence ID" value="NZ_FOTS01000007.1"/>
</dbReference>
<dbReference type="Proteomes" id="UP000199520">
    <property type="component" value="Unassembled WGS sequence"/>
</dbReference>
<dbReference type="OrthoDB" id="1680287at2"/>
<dbReference type="AlphaFoldDB" id="A0A1I4IAQ1"/>
<evidence type="ECO:0000313" key="3">
    <source>
        <dbReference type="Proteomes" id="UP000199520"/>
    </source>
</evidence>
<reference evidence="3" key="1">
    <citation type="submission" date="2016-10" db="EMBL/GenBank/DDBJ databases">
        <authorList>
            <person name="Varghese N."/>
            <person name="Submissions S."/>
        </authorList>
    </citation>
    <scope>NUCLEOTIDE SEQUENCE [LARGE SCALE GENOMIC DNA]</scope>
    <source>
        <strain evidence="3">DSM 13327</strain>
    </source>
</reference>